<name>A0ABY6IUU5_9BACT</name>
<feature type="domain" description="TOTE conflict systems S1/CSD-like" evidence="1">
    <location>
        <begin position="60"/>
        <end position="111"/>
    </location>
</feature>
<dbReference type="InterPro" id="IPR054427">
    <property type="entry name" value="S1CSD-TOTE-2"/>
</dbReference>
<feature type="domain" description="TOTE conflict systems S1/CSD-like" evidence="2">
    <location>
        <begin position="1"/>
        <end position="44"/>
    </location>
</feature>
<keyword evidence="4" id="KW-1185">Reference proteome</keyword>
<proteinExistence type="predicted"/>
<accession>A0ABY6IUU5</accession>
<evidence type="ECO:0000259" key="2">
    <source>
        <dbReference type="Pfam" id="PF22708"/>
    </source>
</evidence>
<dbReference type="Pfam" id="PF22708">
    <property type="entry name" value="S1CSD-TOTE-1"/>
    <property type="match status" value="1"/>
</dbReference>
<dbReference type="InterPro" id="IPR054426">
    <property type="entry name" value="S1CSD-TOTE-1"/>
</dbReference>
<dbReference type="Proteomes" id="UP001162741">
    <property type="component" value="Chromosome"/>
</dbReference>
<gene>
    <name evidence="3" type="ORF">MKQ68_12740</name>
</gene>
<evidence type="ECO:0000259" key="1">
    <source>
        <dbReference type="Pfam" id="PF22707"/>
    </source>
</evidence>
<organism evidence="3 4">
    <name type="scientific">Chitinophaga horti</name>
    <dbReference type="NCBI Taxonomy" id="2920382"/>
    <lineage>
        <taxon>Bacteria</taxon>
        <taxon>Pseudomonadati</taxon>
        <taxon>Bacteroidota</taxon>
        <taxon>Chitinophagia</taxon>
        <taxon>Chitinophagales</taxon>
        <taxon>Chitinophagaceae</taxon>
        <taxon>Chitinophaga</taxon>
    </lineage>
</organism>
<dbReference type="Pfam" id="PF22707">
    <property type="entry name" value="S1CSD-TOTE-2"/>
    <property type="match status" value="1"/>
</dbReference>
<evidence type="ECO:0000313" key="4">
    <source>
        <dbReference type="Proteomes" id="UP001162741"/>
    </source>
</evidence>
<reference evidence="3" key="1">
    <citation type="submission" date="2022-10" db="EMBL/GenBank/DDBJ databases">
        <title>Chitinophaga sp. nov., isolated from soil.</title>
        <authorList>
            <person name="Jeon C.O."/>
        </authorList>
    </citation>
    <scope>NUCLEOTIDE SEQUENCE</scope>
    <source>
        <strain evidence="3">R8</strain>
    </source>
</reference>
<dbReference type="EMBL" id="CP107006">
    <property type="protein sequence ID" value="UYQ90961.1"/>
    <property type="molecule type" value="Genomic_DNA"/>
</dbReference>
<protein>
    <submittedName>
        <fullName evidence="3">Uncharacterized protein</fullName>
    </submittedName>
</protein>
<evidence type="ECO:0000313" key="3">
    <source>
        <dbReference type="EMBL" id="UYQ90961.1"/>
    </source>
</evidence>
<sequence>MLNFLKDMTKSGFFNYSGHLPQPEIGDILKVRFHGNGQDGFYKLLTAKRAEAHLTCNAVKEFEGTLRLISPQNFGFVEDVFIDSKIIEERKLNTGETVKGRAIRSFNKKKMNGDGER</sequence>